<dbReference type="AlphaFoldDB" id="I3CAC7"/>
<protein>
    <recommendedName>
        <fullName evidence="3">Mannose-1-phosphate guanyltransferase C-terminal domain-containing protein</fullName>
    </recommendedName>
</protein>
<keyword evidence="1" id="KW-0808">Transferase</keyword>
<dbReference type="GO" id="GO:0016779">
    <property type="term" value="F:nucleotidyltransferase activity"/>
    <property type="evidence" value="ECO:0007669"/>
    <property type="project" value="UniProtKB-ARBA"/>
</dbReference>
<proteinExistence type="predicted"/>
<dbReference type="InterPro" id="IPR050065">
    <property type="entry name" value="GlmU-like"/>
</dbReference>
<dbReference type="Gene3D" id="2.160.10.10">
    <property type="entry name" value="Hexapeptide repeat proteins"/>
    <property type="match status" value="1"/>
</dbReference>
<dbReference type="STRING" id="926559.JoomaDRAFT_3634"/>
<evidence type="ECO:0000313" key="5">
    <source>
        <dbReference type="Proteomes" id="UP000004690"/>
    </source>
</evidence>
<organism evidence="4 5">
    <name type="scientific">Galbibacter orientalis DSM 19592</name>
    <dbReference type="NCBI Taxonomy" id="926559"/>
    <lineage>
        <taxon>Bacteria</taxon>
        <taxon>Pseudomonadati</taxon>
        <taxon>Bacteroidota</taxon>
        <taxon>Flavobacteriia</taxon>
        <taxon>Flavobacteriales</taxon>
        <taxon>Flavobacteriaceae</taxon>
        <taxon>Galbibacter</taxon>
    </lineage>
</organism>
<gene>
    <name evidence="4" type="ORF">JoomaDRAFT_3634</name>
</gene>
<evidence type="ECO:0000256" key="2">
    <source>
        <dbReference type="ARBA" id="ARBA00023315"/>
    </source>
</evidence>
<dbReference type="OrthoDB" id="9803036at2"/>
<dbReference type="eggNOG" id="COG1207">
    <property type="taxonomic scope" value="Bacteria"/>
</dbReference>
<dbReference type="EMBL" id="JH651379">
    <property type="protein sequence ID" value="EIJ40570.1"/>
    <property type="molecule type" value="Genomic_DNA"/>
</dbReference>
<dbReference type="SUPFAM" id="SSF51161">
    <property type="entry name" value="Trimeric LpxA-like enzymes"/>
    <property type="match status" value="1"/>
</dbReference>
<feature type="domain" description="Mannose-1-phosphate guanyltransferase C-terminal" evidence="3">
    <location>
        <begin position="47"/>
        <end position="132"/>
    </location>
</feature>
<reference evidence="4 5" key="1">
    <citation type="submission" date="2012-02" db="EMBL/GenBank/DDBJ databases">
        <title>Improved High-Quality Draft genome of Joostella marina DSM 19592.</title>
        <authorList>
            <consortium name="US DOE Joint Genome Institute (JGI-PGF)"/>
            <person name="Lucas S."/>
            <person name="Copeland A."/>
            <person name="Lapidus A."/>
            <person name="Bruce D."/>
            <person name="Goodwin L."/>
            <person name="Pitluck S."/>
            <person name="Peters L."/>
            <person name="Chertkov O."/>
            <person name="Ovchinnikova G."/>
            <person name="Kyrpides N."/>
            <person name="Mavromatis K."/>
            <person name="Detter J.C."/>
            <person name="Han C."/>
            <person name="Land M."/>
            <person name="Hauser L."/>
            <person name="Markowitz V."/>
            <person name="Cheng J.-F."/>
            <person name="Hugenholtz P."/>
            <person name="Woyke T."/>
            <person name="Wu D."/>
            <person name="Tindall B."/>
            <person name="Brambilla E."/>
            <person name="Klenk H.-P."/>
            <person name="Eisen J.A."/>
        </authorList>
    </citation>
    <scope>NUCLEOTIDE SEQUENCE [LARGE SCALE GENOMIC DNA]</scope>
    <source>
        <strain evidence="4 5">DSM 19592</strain>
    </source>
</reference>
<name>I3CAC7_9FLAO</name>
<dbReference type="PANTHER" id="PTHR43584:SF8">
    <property type="entry name" value="N-ACETYLMURAMATE ALPHA-1-PHOSPHATE URIDYLYLTRANSFERASE"/>
    <property type="match status" value="1"/>
</dbReference>
<dbReference type="InterPro" id="IPR011004">
    <property type="entry name" value="Trimer_LpxA-like_sf"/>
</dbReference>
<dbReference type="Proteomes" id="UP000004690">
    <property type="component" value="Unassembled WGS sequence"/>
</dbReference>
<evidence type="ECO:0000256" key="1">
    <source>
        <dbReference type="ARBA" id="ARBA00022679"/>
    </source>
</evidence>
<sequence length="200" mass="22204">MELRIKNFITEFPFFTEEEKRPWEFTSNIKQLVLDFQKSLNDDFIIENHIAIHKSAVIEKGAVLKSPGIICKNAFVGANSYLREGFFIAENTHIGANCEIKSSFIGSHSAIAHLNYIGNSIIGSNVNFEAGSIAANHYNERTDKQIWVLHNNEHIDTGVTKFGSIVGDSSRVGANAVLSPGTILPPHFIVKRLELIAQIP</sequence>
<accession>I3CAC7</accession>
<dbReference type="RefSeq" id="WP_008614971.1">
    <property type="nucleotide sequence ID" value="NZ_JH651379.1"/>
</dbReference>
<keyword evidence="2" id="KW-0012">Acyltransferase</keyword>
<dbReference type="GO" id="GO:0016746">
    <property type="term" value="F:acyltransferase activity"/>
    <property type="evidence" value="ECO:0007669"/>
    <property type="project" value="UniProtKB-KW"/>
</dbReference>
<dbReference type="PANTHER" id="PTHR43584">
    <property type="entry name" value="NUCLEOTIDYL TRANSFERASE"/>
    <property type="match status" value="1"/>
</dbReference>
<evidence type="ECO:0000313" key="4">
    <source>
        <dbReference type="EMBL" id="EIJ40570.1"/>
    </source>
</evidence>
<dbReference type="HOGENOM" id="CLU_086901_1_0_10"/>
<dbReference type="InterPro" id="IPR056729">
    <property type="entry name" value="GMPPB_C"/>
</dbReference>
<evidence type="ECO:0000259" key="3">
    <source>
        <dbReference type="Pfam" id="PF25087"/>
    </source>
</evidence>
<dbReference type="Pfam" id="PF25087">
    <property type="entry name" value="GMPPB_C"/>
    <property type="match status" value="1"/>
</dbReference>
<keyword evidence="5" id="KW-1185">Reference proteome</keyword>